<dbReference type="Proteomes" id="UP001427805">
    <property type="component" value="Unassembled WGS sequence"/>
</dbReference>
<accession>A0ABV0B7X9</accession>
<proteinExistence type="predicted"/>
<organism evidence="2 3">
    <name type="scientific">Sphingomonas rustica</name>
    <dbReference type="NCBI Taxonomy" id="3103142"/>
    <lineage>
        <taxon>Bacteria</taxon>
        <taxon>Pseudomonadati</taxon>
        <taxon>Pseudomonadota</taxon>
        <taxon>Alphaproteobacteria</taxon>
        <taxon>Sphingomonadales</taxon>
        <taxon>Sphingomonadaceae</taxon>
        <taxon>Sphingomonas</taxon>
    </lineage>
</organism>
<gene>
    <name evidence="2" type="ORF">TPR58_07470</name>
</gene>
<evidence type="ECO:0000313" key="3">
    <source>
        <dbReference type="Proteomes" id="UP001427805"/>
    </source>
</evidence>
<protein>
    <recommendedName>
        <fullName evidence="4">DUF2207 domain-containing protein</fullName>
    </recommendedName>
</protein>
<keyword evidence="1" id="KW-0472">Membrane</keyword>
<comment type="caution">
    <text evidence="2">The sequence shown here is derived from an EMBL/GenBank/DDBJ whole genome shotgun (WGS) entry which is preliminary data.</text>
</comment>
<dbReference type="RefSeq" id="WP_346245990.1">
    <property type="nucleotide sequence ID" value="NZ_JBDIZK010000003.1"/>
</dbReference>
<keyword evidence="1" id="KW-1133">Transmembrane helix</keyword>
<feature type="transmembrane region" description="Helical" evidence="1">
    <location>
        <begin position="32"/>
        <end position="50"/>
    </location>
</feature>
<name>A0ABV0B7X9_9SPHN</name>
<evidence type="ECO:0000313" key="2">
    <source>
        <dbReference type="EMBL" id="MEN3747001.1"/>
    </source>
</evidence>
<keyword evidence="3" id="KW-1185">Reference proteome</keyword>
<evidence type="ECO:0008006" key="4">
    <source>
        <dbReference type="Google" id="ProtNLM"/>
    </source>
</evidence>
<feature type="transmembrane region" description="Helical" evidence="1">
    <location>
        <begin position="7"/>
        <end position="26"/>
    </location>
</feature>
<keyword evidence="1" id="KW-0812">Transmembrane</keyword>
<evidence type="ECO:0000256" key="1">
    <source>
        <dbReference type="SAM" id="Phobius"/>
    </source>
</evidence>
<dbReference type="EMBL" id="JBDIZK010000003">
    <property type="protein sequence ID" value="MEN3747001.1"/>
    <property type="molecule type" value="Genomic_DNA"/>
</dbReference>
<sequence>MNAENKNLIVTILAIIGGLVVLGWVLRVTFALIGPLLLIAVAVGIYLLFVKKGPGR</sequence>
<reference evidence="2 3" key="1">
    <citation type="submission" date="2024-05" db="EMBL/GenBank/DDBJ databases">
        <title>Sphingomonas sp. HF-S3 16S ribosomal RNA gene Genome sequencing and assembly.</title>
        <authorList>
            <person name="Lee H."/>
        </authorList>
    </citation>
    <scope>NUCLEOTIDE SEQUENCE [LARGE SCALE GENOMIC DNA]</scope>
    <source>
        <strain evidence="2 3">HF-S3</strain>
    </source>
</reference>